<evidence type="ECO:0000256" key="1">
    <source>
        <dbReference type="SAM" id="MobiDB-lite"/>
    </source>
</evidence>
<sequence>MSSSAATVAQQSVSSSTFDDLSFGPTSQVVAGRILCVKPRLMKVKIEMLRLTPVNQPEFQ</sequence>
<dbReference type="AlphaFoldDB" id="A0A8S9JUV4"/>
<protein>
    <submittedName>
        <fullName evidence="2">Uncharacterized protein</fullName>
    </submittedName>
</protein>
<accession>A0A8S9JUV4</accession>
<dbReference type="EMBL" id="QGKY02000246">
    <property type="protein sequence ID" value="KAF2585297.1"/>
    <property type="molecule type" value="Genomic_DNA"/>
</dbReference>
<gene>
    <name evidence="2" type="ORF">F2Q70_00036274</name>
</gene>
<comment type="caution">
    <text evidence="2">The sequence shown here is derived from an EMBL/GenBank/DDBJ whole genome shotgun (WGS) entry which is preliminary data.</text>
</comment>
<feature type="region of interest" description="Disordered" evidence="1">
    <location>
        <begin position="1"/>
        <end position="24"/>
    </location>
</feature>
<evidence type="ECO:0000313" key="2">
    <source>
        <dbReference type="EMBL" id="KAF2585297.1"/>
    </source>
</evidence>
<reference evidence="2" key="1">
    <citation type="submission" date="2019-12" db="EMBL/GenBank/DDBJ databases">
        <title>Genome sequencing and annotation of Brassica cretica.</title>
        <authorList>
            <person name="Studholme D.J."/>
            <person name="Sarris P.F."/>
        </authorList>
    </citation>
    <scope>NUCLEOTIDE SEQUENCE</scope>
    <source>
        <strain evidence="2">PFS-102/07</strain>
        <tissue evidence="2">Leaf</tissue>
    </source>
</reference>
<feature type="compositionally biased region" description="Low complexity" evidence="1">
    <location>
        <begin position="1"/>
        <end position="17"/>
    </location>
</feature>
<proteinExistence type="predicted"/>
<organism evidence="2">
    <name type="scientific">Brassica cretica</name>
    <name type="common">Mustard</name>
    <dbReference type="NCBI Taxonomy" id="69181"/>
    <lineage>
        <taxon>Eukaryota</taxon>
        <taxon>Viridiplantae</taxon>
        <taxon>Streptophyta</taxon>
        <taxon>Embryophyta</taxon>
        <taxon>Tracheophyta</taxon>
        <taxon>Spermatophyta</taxon>
        <taxon>Magnoliopsida</taxon>
        <taxon>eudicotyledons</taxon>
        <taxon>Gunneridae</taxon>
        <taxon>Pentapetalae</taxon>
        <taxon>rosids</taxon>
        <taxon>malvids</taxon>
        <taxon>Brassicales</taxon>
        <taxon>Brassicaceae</taxon>
        <taxon>Brassiceae</taxon>
        <taxon>Brassica</taxon>
    </lineage>
</organism>
<name>A0A8S9JUV4_BRACR</name>